<evidence type="ECO:0000256" key="4">
    <source>
        <dbReference type="RuleBase" id="RU003476"/>
    </source>
</evidence>
<dbReference type="EMBL" id="CP088156">
    <property type="protein sequence ID" value="UFZ03901.1"/>
    <property type="molecule type" value="Genomic_DNA"/>
</dbReference>
<dbReference type="SUPFAM" id="SSF55811">
    <property type="entry name" value="Nudix"/>
    <property type="match status" value="1"/>
</dbReference>
<evidence type="ECO:0000256" key="2">
    <source>
        <dbReference type="ARBA" id="ARBA00022801"/>
    </source>
</evidence>
<keyword evidence="8" id="KW-1185">Reference proteome</keyword>
<dbReference type="PRINTS" id="PR00502">
    <property type="entry name" value="NUDIXFAMILY"/>
</dbReference>
<dbReference type="PROSITE" id="PS00893">
    <property type="entry name" value="NUDIX_BOX"/>
    <property type="match status" value="1"/>
</dbReference>
<feature type="region of interest" description="Disordered" evidence="5">
    <location>
        <begin position="172"/>
        <end position="193"/>
    </location>
</feature>
<dbReference type="RefSeq" id="WP_231319914.1">
    <property type="nucleotide sequence ID" value="NZ_CP088156.1"/>
</dbReference>
<dbReference type="Proteomes" id="UP001431010">
    <property type="component" value="Chromosome"/>
</dbReference>
<proteinExistence type="inferred from homology"/>
<organism evidence="7 8">
    <name type="scientific">Bradyrhizobium ontarionense</name>
    <dbReference type="NCBI Taxonomy" id="2898149"/>
    <lineage>
        <taxon>Bacteria</taxon>
        <taxon>Pseudomonadati</taxon>
        <taxon>Pseudomonadota</taxon>
        <taxon>Alphaproteobacteria</taxon>
        <taxon>Hyphomicrobiales</taxon>
        <taxon>Nitrobacteraceae</taxon>
        <taxon>Bradyrhizobium</taxon>
    </lineage>
</organism>
<feature type="region of interest" description="Disordered" evidence="5">
    <location>
        <begin position="271"/>
        <end position="328"/>
    </location>
</feature>
<evidence type="ECO:0000256" key="5">
    <source>
        <dbReference type="SAM" id="MobiDB-lite"/>
    </source>
</evidence>
<dbReference type="PANTHER" id="PTHR43222:SF9">
    <property type="entry name" value="8-OXO-(D)GTP PHOSPHATASE"/>
    <property type="match status" value="1"/>
</dbReference>
<evidence type="ECO:0000313" key="7">
    <source>
        <dbReference type="EMBL" id="UFZ03901.1"/>
    </source>
</evidence>
<dbReference type="InterPro" id="IPR000086">
    <property type="entry name" value="NUDIX_hydrolase_dom"/>
</dbReference>
<sequence>MARAPIMAAGGIVLRREQPPRIAVVRLRKRDEWVLPKGKLDDGETPREAAKREVLEETGHKVTVHEFLGTLVYDTGTRSKVVHYWRMEAAAEPSGPLMDDVRAVDWLPLDAAVARLSRDHERTFLETVGPYALAGLIRKTRAKPTPELARAAEKTVDKAAAEELVAAKEAVAEKPAAAKKRRNRVTEPPVPASPAEIAVVTAAKPDAPAPEVGPVPAATATAESEARPARSDTEAPAPSEAGATVAPQSAEAERVPEDVERVEAVVAAIKSLVPDRPASSGGAAGAVPTDAVPTRETGSSVPEPSDTDREAADDSDGNGASAGEPRLTLAQKMRAWLGRAA</sequence>
<feature type="compositionally biased region" description="Basic and acidic residues" evidence="5">
    <location>
        <begin position="224"/>
        <end position="233"/>
    </location>
</feature>
<gene>
    <name evidence="7" type="ORF">LQG66_32690</name>
</gene>
<keyword evidence="2 4" id="KW-0378">Hydrolase</keyword>
<protein>
    <submittedName>
        <fullName evidence="7">NUDIX domain-containing protein</fullName>
    </submittedName>
</protein>
<evidence type="ECO:0000256" key="1">
    <source>
        <dbReference type="ARBA" id="ARBA00001946"/>
    </source>
</evidence>
<dbReference type="Pfam" id="PF00293">
    <property type="entry name" value="NUDIX"/>
    <property type="match status" value="1"/>
</dbReference>
<dbReference type="CDD" id="cd03673">
    <property type="entry name" value="NUDIX_Ap6A_hydrolase"/>
    <property type="match status" value="1"/>
</dbReference>
<dbReference type="Gene3D" id="3.90.79.10">
    <property type="entry name" value="Nucleoside Triphosphate Pyrophosphohydrolase"/>
    <property type="match status" value="1"/>
</dbReference>
<dbReference type="PANTHER" id="PTHR43222">
    <property type="entry name" value="NUDIX HYDROLASE 23"/>
    <property type="match status" value="1"/>
</dbReference>
<accession>A0ABY3R998</accession>
<feature type="compositionally biased region" description="Low complexity" evidence="5">
    <location>
        <begin position="214"/>
        <end position="223"/>
    </location>
</feature>
<comment type="cofactor">
    <cofactor evidence="1">
        <name>Mg(2+)</name>
        <dbReference type="ChEBI" id="CHEBI:18420"/>
    </cofactor>
</comment>
<reference evidence="7" key="1">
    <citation type="journal article" date="2024" name="Antonie Van Leeuwenhoek">
        <title>Bradyrhizobium ontarionense sp. nov., a novel bacterial symbiont isolated from Aeschynomene indica (Indian jointvetch), harbours photosynthesis, nitrogen fixation and nitrous oxide (N2O) reductase genes.</title>
        <authorList>
            <person name="Bromfield E.S.P."/>
            <person name="Cloutier S."/>
        </authorList>
    </citation>
    <scope>NUCLEOTIDE SEQUENCE</scope>
    <source>
        <strain evidence="7">A19</strain>
    </source>
</reference>
<feature type="domain" description="Nudix hydrolase" evidence="6">
    <location>
        <begin position="5"/>
        <end position="130"/>
    </location>
</feature>
<dbReference type="InterPro" id="IPR020084">
    <property type="entry name" value="NUDIX_hydrolase_CS"/>
</dbReference>
<dbReference type="PROSITE" id="PS51462">
    <property type="entry name" value="NUDIX"/>
    <property type="match status" value="1"/>
</dbReference>
<name>A0ABY3R998_9BRAD</name>
<comment type="similarity">
    <text evidence="4">Belongs to the Nudix hydrolase family.</text>
</comment>
<dbReference type="InterPro" id="IPR015797">
    <property type="entry name" value="NUDIX_hydrolase-like_dom_sf"/>
</dbReference>
<keyword evidence="3" id="KW-0460">Magnesium</keyword>
<dbReference type="InterPro" id="IPR020476">
    <property type="entry name" value="Nudix_hydrolase"/>
</dbReference>
<evidence type="ECO:0000259" key="6">
    <source>
        <dbReference type="PROSITE" id="PS51462"/>
    </source>
</evidence>
<evidence type="ECO:0000256" key="3">
    <source>
        <dbReference type="ARBA" id="ARBA00022842"/>
    </source>
</evidence>
<feature type="region of interest" description="Disordered" evidence="5">
    <location>
        <begin position="206"/>
        <end position="259"/>
    </location>
</feature>
<evidence type="ECO:0000313" key="8">
    <source>
        <dbReference type="Proteomes" id="UP001431010"/>
    </source>
</evidence>